<evidence type="ECO:0000313" key="7">
    <source>
        <dbReference type="EMBL" id="PWV98815.1"/>
    </source>
</evidence>
<dbReference type="Gene3D" id="3.40.50.1970">
    <property type="match status" value="1"/>
</dbReference>
<protein>
    <submittedName>
        <fullName evidence="7">NADP-dependent alcohol dehydrogenase</fullName>
    </submittedName>
</protein>
<dbReference type="InterPro" id="IPR001670">
    <property type="entry name" value="ADH_Fe/GldA"/>
</dbReference>
<keyword evidence="9" id="KW-1185">Reference proteome</keyword>
<dbReference type="RefSeq" id="WP_210205855.1">
    <property type="nucleotide sequence ID" value="NZ_QGTR01000004.1"/>
</dbReference>
<evidence type="ECO:0000259" key="6">
    <source>
        <dbReference type="Pfam" id="PF25137"/>
    </source>
</evidence>
<comment type="similarity">
    <text evidence="2">Belongs to the iron-containing alcohol dehydrogenase family.</text>
</comment>
<comment type="caution">
    <text evidence="7">The sequence shown here is derived from an EMBL/GenBank/DDBJ whole genome shotgun (WGS) entry which is preliminary data.</text>
</comment>
<dbReference type="GO" id="GO:0046872">
    <property type="term" value="F:metal ion binding"/>
    <property type="evidence" value="ECO:0007669"/>
    <property type="project" value="InterPro"/>
</dbReference>
<comment type="catalytic activity">
    <reaction evidence="4">
        <text>a primary alcohol + NAD(+) = an aldehyde + NADH + H(+)</text>
        <dbReference type="Rhea" id="RHEA:10736"/>
        <dbReference type="ChEBI" id="CHEBI:15378"/>
        <dbReference type="ChEBI" id="CHEBI:15734"/>
        <dbReference type="ChEBI" id="CHEBI:17478"/>
        <dbReference type="ChEBI" id="CHEBI:57540"/>
        <dbReference type="ChEBI" id="CHEBI:57945"/>
        <dbReference type="EC" id="1.1.1.1"/>
    </reaction>
</comment>
<dbReference type="InterPro" id="IPR056798">
    <property type="entry name" value="ADH_Fe_C"/>
</dbReference>
<evidence type="ECO:0000256" key="1">
    <source>
        <dbReference type="ARBA" id="ARBA00001962"/>
    </source>
</evidence>
<evidence type="ECO:0000259" key="5">
    <source>
        <dbReference type="Pfam" id="PF00465"/>
    </source>
</evidence>
<dbReference type="GO" id="GO:1990002">
    <property type="term" value="F:methylglyoxal reductase (NADPH) (acetol producing) activity"/>
    <property type="evidence" value="ECO:0007669"/>
    <property type="project" value="TreeGrafter"/>
</dbReference>
<dbReference type="InterPro" id="IPR044731">
    <property type="entry name" value="BDH-like"/>
</dbReference>
<dbReference type="Proteomes" id="UP000246352">
    <property type="component" value="Unassembled WGS sequence"/>
</dbReference>
<evidence type="ECO:0000256" key="4">
    <source>
        <dbReference type="ARBA" id="ARBA00049243"/>
    </source>
</evidence>
<dbReference type="EMBL" id="QGTR01000004">
    <property type="protein sequence ID" value="PWV98815.1"/>
    <property type="molecule type" value="Genomic_DNA"/>
</dbReference>
<sequence length="388" mass="41714">MTMTFTLETPTRILFGEGMIDELASQIGPEERVLLLYGGGSIMRNGVHDRIRQALAGHVVTEFGGIEPNPEYETVMRAAVLAREEKVTFILGVGGGSVIDAAKFLSCAAPIGGGDAWDRMLGGRDLPEPLPSGAILTLPATGSESNPVSVISRTARGLKLPFKREAARPRFAILDPSTMKSLPRRQLENGVVDAVTHVLEQYLTLPVNAPVQHGYSEALLAVLFEWGPRLLVEDSDEARENVMWAANQALNGLIGAGVPQDWSTHMIGHALTALHGLDHARSLSLVMPHLMRNRMPNKVAMLARYGRRVWGVAEADDRAAADLAIARTEDFFRRMNCPVAVRDVPGLAVSPDKVVQHLEEAGQLPLGENADIGAAEVRAILKAAGAAA</sequence>
<feature type="domain" description="Fe-containing alcohol dehydrogenase-like C-terminal" evidence="6">
    <location>
        <begin position="190"/>
        <end position="383"/>
    </location>
</feature>
<evidence type="ECO:0000313" key="8">
    <source>
        <dbReference type="EMBL" id="PWV98826.1"/>
    </source>
</evidence>
<dbReference type="GO" id="GO:0005829">
    <property type="term" value="C:cytosol"/>
    <property type="evidence" value="ECO:0007669"/>
    <property type="project" value="TreeGrafter"/>
</dbReference>
<dbReference type="PANTHER" id="PTHR43633">
    <property type="entry name" value="ALCOHOL DEHYDROGENASE YQHD"/>
    <property type="match status" value="1"/>
</dbReference>
<evidence type="ECO:0000256" key="2">
    <source>
        <dbReference type="ARBA" id="ARBA00007358"/>
    </source>
</evidence>
<dbReference type="CDD" id="cd08187">
    <property type="entry name" value="BDH"/>
    <property type="match status" value="1"/>
</dbReference>
<dbReference type="Gene3D" id="1.20.1090.10">
    <property type="entry name" value="Dehydroquinate synthase-like - alpha domain"/>
    <property type="match status" value="1"/>
</dbReference>
<dbReference type="EMBL" id="QGTR01000004">
    <property type="protein sequence ID" value="PWV98826.1"/>
    <property type="molecule type" value="Genomic_DNA"/>
</dbReference>
<dbReference type="AlphaFoldDB" id="A0A317PFH7"/>
<keyword evidence="3" id="KW-0560">Oxidoreductase</keyword>
<dbReference type="Pfam" id="PF25137">
    <property type="entry name" value="ADH_Fe_C"/>
    <property type="match status" value="1"/>
</dbReference>
<dbReference type="GO" id="GO:1990362">
    <property type="term" value="F:butanol dehydrogenase (NAD+) activity"/>
    <property type="evidence" value="ECO:0007669"/>
    <property type="project" value="InterPro"/>
</dbReference>
<dbReference type="SUPFAM" id="SSF56796">
    <property type="entry name" value="Dehydroquinate synthase-like"/>
    <property type="match status" value="1"/>
</dbReference>
<comment type="cofactor">
    <cofactor evidence="1">
        <name>Fe cation</name>
        <dbReference type="ChEBI" id="CHEBI:24875"/>
    </cofactor>
</comment>
<evidence type="ECO:0000256" key="3">
    <source>
        <dbReference type="ARBA" id="ARBA00023002"/>
    </source>
</evidence>
<gene>
    <name evidence="7" type="ORF">DFR52_104105</name>
    <name evidence="8" type="ORF">DFR52_104116</name>
</gene>
<dbReference type="Pfam" id="PF00465">
    <property type="entry name" value="Fe-ADH"/>
    <property type="match status" value="1"/>
</dbReference>
<feature type="domain" description="Alcohol dehydrogenase iron-type/glycerol dehydrogenase GldA" evidence="5">
    <location>
        <begin position="10"/>
        <end position="176"/>
    </location>
</feature>
<proteinExistence type="inferred from homology"/>
<dbReference type="GO" id="GO:0008106">
    <property type="term" value="F:alcohol dehydrogenase (NADP+) activity"/>
    <property type="evidence" value="ECO:0007669"/>
    <property type="project" value="TreeGrafter"/>
</dbReference>
<reference evidence="7 9" key="1">
    <citation type="submission" date="2018-05" db="EMBL/GenBank/DDBJ databases">
        <title>Genomic Encyclopedia of Type Strains, Phase IV (KMG-IV): sequencing the most valuable type-strain genomes for metagenomic binning, comparative biology and taxonomic classification.</title>
        <authorList>
            <person name="Goeker M."/>
        </authorList>
    </citation>
    <scope>NUCLEOTIDE SEQUENCE [LARGE SCALE GENOMIC DNA]</scope>
    <source>
        <strain evidence="7 9">DSM 16791</strain>
    </source>
</reference>
<dbReference type="FunFam" id="3.40.50.1970:FF:000003">
    <property type="entry name" value="Alcohol dehydrogenase, iron-containing"/>
    <property type="match status" value="1"/>
</dbReference>
<evidence type="ECO:0000313" key="9">
    <source>
        <dbReference type="Proteomes" id="UP000246352"/>
    </source>
</evidence>
<name>A0A317PFH7_9HYPH</name>
<dbReference type="PANTHER" id="PTHR43633:SF1">
    <property type="entry name" value="ALCOHOL DEHYDROGENASE YQHD"/>
    <property type="match status" value="1"/>
</dbReference>
<organism evidence="7 9">
    <name type="scientific">Hoeflea marina</name>
    <dbReference type="NCBI Taxonomy" id="274592"/>
    <lineage>
        <taxon>Bacteria</taxon>
        <taxon>Pseudomonadati</taxon>
        <taxon>Pseudomonadota</taxon>
        <taxon>Alphaproteobacteria</taxon>
        <taxon>Hyphomicrobiales</taxon>
        <taxon>Rhizobiaceae</taxon>
        <taxon>Hoeflea</taxon>
    </lineage>
</organism>
<accession>A0A317PFH7</accession>